<comment type="similarity">
    <text evidence="3">Belongs to the methylthiotransferase family. CDKAL1 subfamily.</text>
</comment>
<dbReference type="SMART" id="SM00729">
    <property type="entry name" value="Elp3"/>
    <property type="match status" value="1"/>
</dbReference>
<comment type="function">
    <text evidence="2">Catalyzes the methylthiolation of N6-threonylcarbamoyladenosine (t(6)A), leading to the formation of 2-methylthio-N6-threonylcarbamoyladenosine (ms(2)t(6)A) at position 37 in tRNAs that read codons beginning with adenine.</text>
</comment>
<dbReference type="InterPro" id="IPR006638">
    <property type="entry name" value="Elp3/MiaA/NifB-like_rSAM"/>
</dbReference>
<dbReference type="InterPro" id="IPR007197">
    <property type="entry name" value="rSAM"/>
</dbReference>
<dbReference type="PROSITE" id="PS50926">
    <property type="entry name" value="TRAM"/>
    <property type="match status" value="1"/>
</dbReference>
<dbReference type="Pfam" id="PF01938">
    <property type="entry name" value="TRAM"/>
    <property type="match status" value="1"/>
</dbReference>
<evidence type="ECO:0000256" key="4">
    <source>
        <dbReference type="ARBA" id="ARBA00013273"/>
    </source>
</evidence>
<evidence type="ECO:0000256" key="6">
    <source>
        <dbReference type="ARBA" id="ARBA00022485"/>
    </source>
</evidence>
<dbReference type="GO" id="GO:0035598">
    <property type="term" value="F:tRNA (N(6)-L-threonylcarbamoyladenosine(37)-C(2))-methylthiotransferase activity"/>
    <property type="evidence" value="ECO:0007669"/>
    <property type="project" value="UniProtKB-EC"/>
</dbReference>
<dbReference type="EC" id="2.8.4.5" evidence="4"/>
<comment type="cofactor">
    <cofactor evidence="1">
        <name>[4Fe-4S] cluster</name>
        <dbReference type="ChEBI" id="CHEBI:49883"/>
    </cofactor>
</comment>
<dbReference type="Gene3D" id="3.80.30.20">
    <property type="entry name" value="tm_1862 like domain"/>
    <property type="match status" value="1"/>
</dbReference>
<dbReference type="SFLD" id="SFLDS00029">
    <property type="entry name" value="Radical_SAM"/>
    <property type="match status" value="1"/>
</dbReference>
<evidence type="ECO:0000256" key="8">
    <source>
        <dbReference type="ARBA" id="ARBA00022691"/>
    </source>
</evidence>
<comment type="catalytic activity">
    <reaction evidence="14">
        <text>N(6)-L-threonylcarbamoyladenosine(37) in tRNA + (sulfur carrier)-SH + AH2 + 2 S-adenosyl-L-methionine = 2-methylsulfanyl-N(6)-L-threonylcarbamoyladenosine(37) in tRNA + (sulfur carrier)-H + 5'-deoxyadenosine + L-methionine + A + S-adenosyl-L-homocysteine + 2 H(+)</text>
        <dbReference type="Rhea" id="RHEA:37075"/>
        <dbReference type="Rhea" id="RHEA-COMP:10163"/>
        <dbReference type="Rhea" id="RHEA-COMP:11092"/>
        <dbReference type="Rhea" id="RHEA-COMP:14737"/>
        <dbReference type="Rhea" id="RHEA-COMP:14739"/>
        <dbReference type="ChEBI" id="CHEBI:13193"/>
        <dbReference type="ChEBI" id="CHEBI:15378"/>
        <dbReference type="ChEBI" id="CHEBI:17319"/>
        <dbReference type="ChEBI" id="CHEBI:17499"/>
        <dbReference type="ChEBI" id="CHEBI:29917"/>
        <dbReference type="ChEBI" id="CHEBI:57844"/>
        <dbReference type="ChEBI" id="CHEBI:57856"/>
        <dbReference type="ChEBI" id="CHEBI:59789"/>
        <dbReference type="ChEBI" id="CHEBI:64428"/>
        <dbReference type="ChEBI" id="CHEBI:74418"/>
        <dbReference type="ChEBI" id="CHEBI:74420"/>
        <dbReference type="EC" id="2.8.4.5"/>
    </reaction>
</comment>
<evidence type="ECO:0000256" key="5">
    <source>
        <dbReference type="ARBA" id="ARBA00018810"/>
    </source>
</evidence>
<keyword evidence="16" id="KW-1133">Transmembrane helix</keyword>
<feature type="domain" description="MTTase N-terminal" evidence="18">
    <location>
        <begin position="87"/>
        <end position="209"/>
    </location>
</feature>
<dbReference type="FunFam" id="3.80.30.20:FF:000002">
    <property type="entry name" value="threonylcarbamoyladenosine tRNA methylthiotransferase isoform X2"/>
    <property type="match status" value="1"/>
</dbReference>
<feature type="domain" description="Radical SAM core" evidence="19">
    <location>
        <begin position="253"/>
        <end position="489"/>
    </location>
</feature>
<keyword evidence="11" id="KW-0408">Iron</keyword>
<keyword evidence="10" id="KW-0479">Metal-binding</keyword>
<dbReference type="GO" id="GO:0051539">
    <property type="term" value="F:4 iron, 4 sulfur cluster binding"/>
    <property type="evidence" value="ECO:0007669"/>
    <property type="project" value="UniProtKB-KW"/>
</dbReference>
<feature type="transmembrane region" description="Helical" evidence="16">
    <location>
        <begin position="660"/>
        <end position="680"/>
    </location>
</feature>
<dbReference type="PROSITE" id="PS01278">
    <property type="entry name" value="MTTASE_RADICAL"/>
    <property type="match status" value="1"/>
</dbReference>
<evidence type="ECO:0000256" key="2">
    <source>
        <dbReference type="ARBA" id="ARBA00002399"/>
    </source>
</evidence>
<evidence type="ECO:0000256" key="7">
    <source>
        <dbReference type="ARBA" id="ARBA00022679"/>
    </source>
</evidence>
<dbReference type="InterPro" id="IPR038135">
    <property type="entry name" value="Methylthiotransferase_N_sf"/>
</dbReference>
<comment type="caution">
    <text evidence="20">The sequence shown here is derived from an EMBL/GenBank/DDBJ whole genome shotgun (WGS) entry which is preliminary data.</text>
</comment>
<keyword evidence="16" id="KW-0472">Membrane</keyword>
<dbReference type="EMBL" id="QEAP01000021">
    <property type="protein sequence ID" value="TPX77438.1"/>
    <property type="molecule type" value="Genomic_DNA"/>
</dbReference>
<name>A0A507FPQ6_9FUNG</name>
<dbReference type="PANTHER" id="PTHR11918:SF45">
    <property type="entry name" value="THREONYLCARBAMOYLADENOSINE TRNA METHYLTHIOTRANSFERASE"/>
    <property type="match status" value="1"/>
</dbReference>
<evidence type="ECO:0000313" key="21">
    <source>
        <dbReference type="Proteomes" id="UP000320333"/>
    </source>
</evidence>
<dbReference type="Pfam" id="PF04055">
    <property type="entry name" value="Radical_SAM"/>
    <property type="match status" value="1"/>
</dbReference>
<proteinExistence type="inferred from homology"/>
<feature type="domain" description="TRAM" evidence="17">
    <location>
        <begin position="490"/>
        <end position="552"/>
    </location>
</feature>
<dbReference type="AlphaFoldDB" id="A0A507FPQ6"/>
<dbReference type="GO" id="GO:0046872">
    <property type="term" value="F:metal ion binding"/>
    <property type="evidence" value="ECO:0007669"/>
    <property type="project" value="UniProtKB-KW"/>
</dbReference>
<evidence type="ECO:0000256" key="9">
    <source>
        <dbReference type="ARBA" id="ARBA00022694"/>
    </source>
</evidence>
<reference evidence="20 21" key="1">
    <citation type="journal article" date="2019" name="Sci. Rep.">
        <title>Comparative genomics of chytrid fungi reveal insights into the obligate biotrophic and pathogenic lifestyle of Synchytrium endobioticum.</title>
        <authorList>
            <person name="van de Vossenberg B.T.L.H."/>
            <person name="Warris S."/>
            <person name="Nguyen H.D.T."/>
            <person name="van Gent-Pelzer M.P.E."/>
            <person name="Joly D.L."/>
            <person name="van de Geest H.C."/>
            <person name="Bonants P.J.M."/>
            <person name="Smith D.S."/>
            <person name="Levesque C.A."/>
            <person name="van der Lee T.A.J."/>
        </authorList>
    </citation>
    <scope>NUCLEOTIDE SEQUENCE [LARGE SCALE GENOMIC DNA]</scope>
    <source>
        <strain evidence="20 21">CBS 675.73</strain>
    </source>
</reference>
<evidence type="ECO:0000256" key="3">
    <source>
        <dbReference type="ARBA" id="ARBA00008616"/>
    </source>
</evidence>
<organism evidence="20 21">
    <name type="scientific">Chytriomyces confervae</name>
    <dbReference type="NCBI Taxonomy" id="246404"/>
    <lineage>
        <taxon>Eukaryota</taxon>
        <taxon>Fungi</taxon>
        <taxon>Fungi incertae sedis</taxon>
        <taxon>Chytridiomycota</taxon>
        <taxon>Chytridiomycota incertae sedis</taxon>
        <taxon>Chytridiomycetes</taxon>
        <taxon>Chytridiales</taxon>
        <taxon>Chytriomycetaceae</taxon>
        <taxon>Chytriomyces</taxon>
    </lineage>
</organism>
<protein>
    <recommendedName>
        <fullName evidence="5">Threonylcarbamoyladenosine tRNA methylthiotransferase</fullName>
        <ecNumber evidence="4">2.8.4.5</ecNumber>
    </recommendedName>
    <alternativeName>
        <fullName evidence="13">tRNA-t(6)A37 methylthiotransferase</fullName>
    </alternativeName>
</protein>
<evidence type="ECO:0000256" key="11">
    <source>
        <dbReference type="ARBA" id="ARBA00023004"/>
    </source>
</evidence>
<dbReference type="Gene3D" id="3.40.50.12160">
    <property type="entry name" value="Methylthiotransferase, N-terminal domain"/>
    <property type="match status" value="1"/>
</dbReference>
<accession>A0A507FPQ6</accession>
<keyword evidence="16" id="KW-0812">Transmembrane</keyword>
<dbReference type="InterPro" id="IPR023404">
    <property type="entry name" value="rSAM_horseshoe"/>
</dbReference>
<evidence type="ECO:0000256" key="12">
    <source>
        <dbReference type="ARBA" id="ARBA00023014"/>
    </source>
</evidence>
<keyword evidence="6" id="KW-0004">4Fe-4S</keyword>
<evidence type="ECO:0000256" key="13">
    <source>
        <dbReference type="ARBA" id="ARBA00031213"/>
    </source>
</evidence>
<dbReference type="Proteomes" id="UP000320333">
    <property type="component" value="Unassembled WGS sequence"/>
</dbReference>
<dbReference type="SFLD" id="SFLDG01082">
    <property type="entry name" value="B12-binding_domain_containing"/>
    <property type="match status" value="1"/>
</dbReference>
<keyword evidence="7" id="KW-0808">Transferase</keyword>
<evidence type="ECO:0000256" key="14">
    <source>
        <dbReference type="ARBA" id="ARBA00051661"/>
    </source>
</evidence>
<dbReference type="PROSITE" id="PS51918">
    <property type="entry name" value="RADICAL_SAM"/>
    <property type="match status" value="1"/>
</dbReference>
<dbReference type="InterPro" id="IPR005839">
    <property type="entry name" value="Methylthiotransferase"/>
</dbReference>
<dbReference type="InterPro" id="IPR006466">
    <property type="entry name" value="MiaB-like_arc_euk"/>
</dbReference>
<dbReference type="NCBIfam" id="TIGR01578">
    <property type="entry name" value="MiaB-like-B"/>
    <property type="match status" value="1"/>
</dbReference>
<evidence type="ECO:0000259" key="17">
    <source>
        <dbReference type="PROSITE" id="PS50926"/>
    </source>
</evidence>
<feature type="region of interest" description="Disordered" evidence="15">
    <location>
        <begin position="1"/>
        <end position="22"/>
    </location>
</feature>
<dbReference type="InterPro" id="IPR013848">
    <property type="entry name" value="Methylthiotransferase_N"/>
</dbReference>
<evidence type="ECO:0000259" key="18">
    <source>
        <dbReference type="PROSITE" id="PS51449"/>
    </source>
</evidence>
<keyword evidence="21" id="KW-1185">Reference proteome</keyword>
<evidence type="ECO:0000256" key="16">
    <source>
        <dbReference type="SAM" id="Phobius"/>
    </source>
</evidence>
<dbReference type="CDD" id="cd01335">
    <property type="entry name" value="Radical_SAM"/>
    <property type="match status" value="1"/>
</dbReference>
<dbReference type="InterPro" id="IPR020612">
    <property type="entry name" value="Methylthiotransferase_CS"/>
</dbReference>
<dbReference type="STRING" id="246404.A0A507FPQ6"/>
<evidence type="ECO:0000259" key="19">
    <source>
        <dbReference type="PROSITE" id="PS51918"/>
    </source>
</evidence>
<dbReference type="SUPFAM" id="SSF102114">
    <property type="entry name" value="Radical SAM enzymes"/>
    <property type="match status" value="1"/>
</dbReference>
<dbReference type="GO" id="GO:0005783">
    <property type="term" value="C:endoplasmic reticulum"/>
    <property type="evidence" value="ECO:0007669"/>
    <property type="project" value="TreeGrafter"/>
</dbReference>
<dbReference type="Pfam" id="PF00919">
    <property type="entry name" value="UPF0004"/>
    <property type="match status" value="1"/>
</dbReference>
<dbReference type="InterPro" id="IPR002792">
    <property type="entry name" value="TRAM_dom"/>
</dbReference>
<sequence>MDNQATSLWGDGYDGKPECNGDEEDLEDLAVSFEAATAIQDGDDDRIGGAVTLSHSKREETPVQNANVNANADSIQTESDLFLPGQAKVWVKTWGCGHNVSDGEYMAGLLSSHGYSVVFEDAKKEDADLWLLNSCTVKGPSELSFINDIKRGQGAGKKVVVAGCVPQASGTVGGSIGRGKGKGREWDNLSVVGVQQIDRVVEVVEETLKGNVIRLTREKKVEVEKEGTEADGDYVVVKKRKAGGAKLDLPKVRRNPYVEIIPINTGCLNQCTYCKTKHARGDLGSYSPQEIWERVEAVIQEGVKEIWLTSEDTGAYGRDIGVSIVELLWGIVAILERYHDSGTMLRVGMTNPPYILEHLDEMVKILSHPRVFSFLHVPVQSGSNNVLDAMRRQYTVADFSQIVTTLRERVTPNGCTVATDIICGFPTETDEDFQETMELLREHTFTVLHISQFYSRPGTPAALLPRLPSELVKARSRIVSQLFNEHQPNEGLEGLVTKALVTELSSDGKFYVGHDKLYRQILVPKDERLLGRWVEVEIVRTGKFFLEGKLLSIIGGDEPGAASTSEKSGLDLEDAGVASEEKVVKLGKGAVVKRRRAPKLVNVGGKMVNLDANEASKLEGDDGTVLSVPDTFQIPKTADVAENENAKANSKRDGSENLDWSITPGVIVSAGVAALTYGGLRLMKVRHMGFGAKMIGPGLVLAGGLGLTVSGLLEAFKK</sequence>
<keyword evidence="12" id="KW-0411">Iron-sulfur</keyword>
<dbReference type="PROSITE" id="PS51449">
    <property type="entry name" value="MTTASE_N"/>
    <property type="match status" value="1"/>
</dbReference>
<evidence type="ECO:0000256" key="10">
    <source>
        <dbReference type="ARBA" id="ARBA00022723"/>
    </source>
</evidence>
<evidence type="ECO:0000256" key="15">
    <source>
        <dbReference type="SAM" id="MobiDB-lite"/>
    </source>
</evidence>
<evidence type="ECO:0000313" key="20">
    <source>
        <dbReference type="EMBL" id="TPX77438.1"/>
    </source>
</evidence>
<dbReference type="OrthoDB" id="190098at2759"/>
<keyword evidence="9" id="KW-0819">tRNA processing</keyword>
<dbReference type="PANTHER" id="PTHR11918">
    <property type="entry name" value="RADICAL SAM PROTEINS"/>
    <property type="match status" value="1"/>
</dbReference>
<dbReference type="InterPro" id="IPR058240">
    <property type="entry name" value="rSAM_sf"/>
</dbReference>
<dbReference type="NCBIfam" id="TIGR00089">
    <property type="entry name" value="MiaB/RimO family radical SAM methylthiotransferase"/>
    <property type="match status" value="1"/>
</dbReference>
<feature type="transmembrane region" description="Helical" evidence="16">
    <location>
        <begin position="692"/>
        <end position="713"/>
    </location>
</feature>
<keyword evidence="8" id="KW-0949">S-adenosyl-L-methionine</keyword>
<evidence type="ECO:0000256" key="1">
    <source>
        <dbReference type="ARBA" id="ARBA00001966"/>
    </source>
</evidence>
<gene>
    <name evidence="20" type="ORF">CcCBS67573_g01311</name>
</gene>